<protein>
    <submittedName>
        <fullName evidence="1">Uncharacterized protein</fullName>
    </submittedName>
</protein>
<dbReference type="AlphaFoldDB" id="J9EX93"/>
<accession>J9EX93</accession>
<feature type="non-terminal residue" evidence="1">
    <location>
        <position position="69"/>
    </location>
</feature>
<reference evidence="2" key="1">
    <citation type="submission" date="2012-08" db="EMBL/GenBank/DDBJ databases">
        <title>The Genome Sequence of Wuchereria bancrofti.</title>
        <authorList>
            <person name="Nutman T.B."/>
            <person name="Fink D.L."/>
            <person name="Russ C."/>
            <person name="Young S."/>
            <person name="Zeng Q."/>
            <person name="Koehrsen M."/>
            <person name="Alvarado L."/>
            <person name="Berlin A."/>
            <person name="Chapman S.B."/>
            <person name="Chen Z."/>
            <person name="Freedman E."/>
            <person name="Gellesch M."/>
            <person name="Goldberg J."/>
            <person name="Griggs A."/>
            <person name="Gujja S."/>
            <person name="Heilman E.R."/>
            <person name="Heiman D."/>
            <person name="Hepburn T."/>
            <person name="Howarth C."/>
            <person name="Jen D."/>
            <person name="Larson L."/>
            <person name="Lewis B."/>
            <person name="Mehta T."/>
            <person name="Park D."/>
            <person name="Pearson M."/>
            <person name="Roberts A."/>
            <person name="Saif S."/>
            <person name="Shea T."/>
            <person name="Shenoy N."/>
            <person name="Sisk P."/>
            <person name="Stolte C."/>
            <person name="Sykes S."/>
            <person name="Walk T."/>
            <person name="White J."/>
            <person name="Yandava C."/>
            <person name="Haas B."/>
            <person name="Henn M.R."/>
            <person name="Nusbaum C."/>
            <person name="Birren B."/>
        </authorList>
    </citation>
    <scope>NUCLEOTIDE SEQUENCE [LARGE SCALE GENOMIC DNA]</scope>
    <source>
        <strain evidence="2">NA</strain>
    </source>
</reference>
<evidence type="ECO:0000313" key="1">
    <source>
        <dbReference type="EMBL" id="EJW86818.1"/>
    </source>
</evidence>
<gene>
    <name evidence="1" type="ORF">WUBG_02274</name>
</gene>
<proteinExistence type="predicted"/>
<comment type="caution">
    <text evidence="1">The sequence shown here is derived from an EMBL/GenBank/DDBJ whole genome shotgun (WGS) entry which is preliminary data.</text>
</comment>
<dbReference type="Proteomes" id="UP000004810">
    <property type="component" value="Unassembled WGS sequence"/>
</dbReference>
<sequence length="69" mass="8002">MEYIFTYGGRVIGSRFLSTWRMATMDLSYTWGNMLRAREIHQNLVIPANYPKSILARKNQRDSLCSGTN</sequence>
<organism evidence="1 2">
    <name type="scientific">Wuchereria bancrofti</name>
    <dbReference type="NCBI Taxonomy" id="6293"/>
    <lineage>
        <taxon>Eukaryota</taxon>
        <taxon>Metazoa</taxon>
        <taxon>Ecdysozoa</taxon>
        <taxon>Nematoda</taxon>
        <taxon>Chromadorea</taxon>
        <taxon>Rhabditida</taxon>
        <taxon>Spirurina</taxon>
        <taxon>Spiruromorpha</taxon>
        <taxon>Filarioidea</taxon>
        <taxon>Onchocercidae</taxon>
        <taxon>Wuchereria</taxon>
    </lineage>
</organism>
<dbReference type="EMBL" id="ADBV01000594">
    <property type="protein sequence ID" value="EJW86818.1"/>
    <property type="molecule type" value="Genomic_DNA"/>
</dbReference>
<name>J9EX93_WUCBA</name>
<evidence type="ECO:0000313" key="2">
    <source>
        <dbReference type="Proteomes" id="UP000004810"/>
    </source>
</evidence>